<dbReference type="SUPFAM" id="SSF52374">
    <property type="entry name" value="Nucleotidylyl transferase"/>
    <property type="match status" value="1"/>
</dbReference>
<reference evidence="13" key="1">
    <citation type="submission" date="2020-10" db="EMBL/GenBank/DDBJ databases">
        <authorList>
            <person name="Gilroy R."/>
        </authorList>
    </citation>
    <scope>NUCLEOTIDE SEQUENCE</scope>
    <source>
        <strain evidence="13">B1-3475</strain>
    </source>
</reference>
<dbReference type="AlphaFoldDB" id="A0A9D9HJB0"/>
<dbReference type="GO" id="GO:0009435">
    <property type="term" value="P:NAD+ biosynthetic process"/>
    <property type="evidence" value="ECO:0007669"/>
    <property type="project" value="UniProtKB-UniRule"/>
</dbReference>
<dbReference type="InterPro" id="IPR005248">
    <property type="entry name" value="NadD/NMNAT"/>
</dbReference>
<evidence type="ECO:0000256" key="7">
    <source>
        <dbReference type="ARBA" id="ARBA00022741"/>
    </source>
</evidence>
<evidence type="ECO:0000256" key="3">
    <source>
        <dbReference type="ARBA" id="ARBA00009014"/>
    </source>
</evidence>
<comment type="catalytic activity">
    <reaction evidence="10 11">
        <text>nicotinate beta-D-ribonucleotide + ATP + H(+) = deamido-NAD(+) + diphosphate</text>
        <dbReference type="Rhea" id="RHEA:22860"/>
        <dbReference type="ChEBI" id="CHEBI:15378"/>
        <dbReference type="ChEBI" id="CHEBI:30616"/>
        <dbReference type="ChEBI" id="CHEBI:33019"/>
        <dbReference type="ChEBI" id="CHEBI:57502"/>
        <dbReference type="ChEBI" id="CHEBI:58437"/>
        <dbReference type="EC" id="2.7.7.18"/>
    </reaction>
</comment>
<evidence type="ECO:0000256" key="6">
    <source>
        <dbReference type="ARBA" id="ARBA00022695"/>
    </source>
</evidence>
<evidence type="ECO:0000313" key="14">
    <source>
        <dbReference type="Proteomes" id="UP000823617"/>
    </source>
</evidence>
<reference evidence="13" key="2">
    <citation type="journal article" date="2021" name="PeerJ">
        <title>Extensive microbial diversity within the chicken gut microbiome revealed by metagenomics and culture.</title>
        <authorList>
            <person name="Gilroy R."/>
            <person name="Ravi A."/>
            <person name="Getino M."/>
            <person name="Pursley I."/>
            <person name="Horton D.L."/>
            <person name="Alikhan N.F."/>
            <person name="Baker D."/>
            <person name="Gharbi K."/>
            <person name="Hall N."/>
            <person name="Watson M."/>
            <person name="Adriaenssens E.M."/>
            <person name="Foster-Nyarko E."/>
            <person name="Jarju S."/>
            <person name="Secka A."/>
            <person name="Antonio M."/>
            <person name="Oren A."/>
            <person name="Chaudhuri R.R."/>
            <person name="La Ragione R."/>
            <person name="Hildebrand F."/>
            <person name="Pallen M.J."/>
        </authorList>
    </citation>
    <scope>NUCLEOTIDE SEQUENCE</scope>
    <source>
        <strain evidence="13">B1-3475</strain>
    </source>
</reference>
<dbReference type="CDD" id="cd02165">
    <property type="entry name" value="NMNAT"/>
    <property type="match status" value="1"/>
</dbReference>
<keyword evidence="9 11" id="KW-0520">NAD</keyword>
<keyword evidence="7 11" id="KW-0547">Nucleotide-binding</keyword>
<dbReference type="InterPro" id="IPR014729">
    <property type="entry name" value="Rossmann-like_a/b/a_fold"/>
</dbReference>
<dbReference type="InterPro" id="IPR004821">
    <property type="entry name" value="Cyt_trans-like"/>
</dbReference>
<dbReference type="Gene3D" id="3.40.50.620">
    <property type="entry name" value="HUPs"/>
    <property type="match status" value="1"/>
</dbReference>
<comment type="pathway">
    <text evidence="2 11">Cofactor biosynthesis; NAD(+) biosynthesis; deamido-NAD(+) from nicotinate D-ribonucleotide: step 1/1.</text>
</comment>
<evidence type="ECO:0000259" key="12">
    <source>
        <dbReference type="Pfam" id="PF01467"/>
    </source>
</evidence>
<dbReference type="NCBIfam" id="TIGR00482">
    <property type="entry name" value="nicotinate (nicotinamide) nucleotide adenylyltransferase"/>
    <property type="match status" value="1"/>
</dbReference>
<keyword evidence="5 11" id="KW-0808">Transferase</keyword>
<dbReference type="GO" id="GO:0005524">
    <property type="term" value="F:ATP binding"/>
    <property type="evidence" value="ECO:0007669"/>
    <property type="project" value="UniProtKB-KW"/>
</dbReference>
<evidence type="ECO:0000256" key="4">
    <source>
        <dbReference type="ARBA" id="ARBA00022642"/>
    </source>
</evidence>
<evidence type="ECO:0000256" key="8">
    <source>
        <dbReference type="ARBA" id="ARBA00022840"/>
    </source>
</evidence>
<dbReference type="GO" id="GO:0004515">
    <property type="term" value="F:nicotinate-nucleotide adenylyltransferase activity"/>
    <property type="evidence" value="ECO:0007669"/>
    <property type="project" value="UniProtKB-UniRule"/>
</dbReference>
<dbReference type="Proteomes" id="UP000823617">
    <property type="component" value="Unassembled WGS sequence"/>
</dbReference>
<sequence length="186" mass="21512">MRIAVYSGTFNPLHIGHLAIMEYLTESMDFNMVYLVVSPQSPFKRYMDVMSGQERFNAAVNALSRHPELRAKAIDIELHMPAPQYTIRTLDALRQKENGNVFTLVMGADNLQEIRRWRDYRRILTEYGVAVYPREGSDMEVMKQDLLKESRDYRITLMTHAPVVNISSTMIREGIARGEDMSSFLM</sequence>
<evidence type="ECO:0000256" key="9">
    <source>
        <dbReference type="ARBA" id="ARBA00023027"/>
    </source>
</evidence>
<evidence type="ECO:0000313" key="13">
    <source>
        <dbReference type="EMBL" id="MBO8454866.1"/>
    </source>
</evidence>
<protein>
    <recommendedName>
        <fullName evidence="11">Probable nicotinate-nucleotide adenylyltransferase</fullName>
        <ecNumber evidence="11">2.7.7.18</ecNumber>
    </recommendedName>
    <alternativeName>
        <fullName evidence="11">Deamido-NAD(+) diphosphorylase</fullName>
    </alternativeName>
    <alternativeName>
        <fullName evidence="11">Deamido-NAD(+) pyrophosphorylase</fullName>
    </alternativeName>
    <alternativeName>
        <fullName evidence="11">Nicotinate mononucleotide adenylyltransferase</fullName>
        <shortName evidence="11">NaMN adenylyltransferase</shortName>
    </alternativeName>
</protein>
<dbReference type="Pfam" id="PF01467">
    <property type="entry name" value="CTP_transf_like"/>
    <property type="match status" value="1"/>
</dbReference>
<accession>A0A9D9HJB0</accession>
<dbReference type="EMBL" id="JADIMK010000005">
    <property type="protein sequence ID" value="MBO8454866.1"/>
    <property type="molecule type" value="Genomic_DNA"/>
</dbReference>
<evidence type="ECO:0000256" key="10">
    <source>
        <dbReference type="ARBA" id="ARBA00048721"/>
    </source>
</evidence>
<evidence type="ECO:0000256" key="2">
    <source>
        <dbReference type="ARBA" id="ARBA00005019"/>
    </source>
</evidence>
<evidence type="ECO:0000256" key="11">
    <source>
        <dbReference type="HAMAP-Rule" id="MF_00244"/>
    </source>
</evidence>
<evidence type="ECO:0000256" key="1">
    <source>
        <dbReference type="ARBA" id="ARBA00002324"/>
    </source>
</evidence>
<evidence type="ECO:0000256" key="5">
    <source>
        <dbReference type="ARBA" id="ARBA00022679"/>
    </source>
</evidence>
<dbReference type="EC" id="2.7.7.18" evidence="11"/>
<name>A0A9D9HJB0_9BACT</name>
<proteinExistence type="inferred from homology"/>
<keyword evidence="6 11" id="KW-0548">Nucleotidyltransferase</keyword>
<feature type="domain" description="Cytidyltransferase-like" evidence="12">
    <location>
        <begin position="5"/>
        <end position="173"/>
    </location>
</feature>
<dbReference type="NCBIfam" id="TIGR00125">
    <property type="entry name" value="cyt_tran_rel"/>
    <property type="match status" value="1"/>
</dbReference>
<dbReference type="PANTHER" id="PTHR39321:SF3">
    <property type="entry name" value="PHOSPHOPANTETHEINE ADENYLYLTRANSFERASE"/>
    <property type="match status" value="1"/>
</dbReference>
<comment type="function">
    <text evidence="1 11">Catalyzes the reversible adenylation of nicotinate mononucleotide (NaMN) to nicotinic acid adenine dinucleotide (NaAD).</text>
</comment>
<comment type="similarity">
    <text evidence="3 11">Belongs to the NadD family.</text>
</comment>
<dbReference type="PANTHER" id="PTHR39321">
    <property type="entry name" value="NICOTINATE-NUCLEOTIDE ADENYLYLTRANSFERASE-RELATED"/>
    <property type="match status" value="1"/>
</dbReference>
<keyword evidence="8 11" id="KW-0067">ATP-binding</keyword>
<keyword evidence="4 11" id="KW-0662">Pyridine nucleotide biosynthesis</keyword>
<comment type="caution">
    <text evidence="13">The sequence shown here is derived from an EMBL/GenBank/DDBJ whole genome shotgun (WGS) entry which is preliminary data.</text>
</comment>
<dbReference type="HAMAP" id="MF_00244">
    <property type="entry name" value="NaMN_adenylyltr"/>
    <property type="match status" value="1"/>
</dbReference>
<gene>
    <name evidence="11 13" type="primary">nadD</name>
    <name evidence="13" type="ORF">IAC08_00465</name>
</gene>
<organism evidence="13 14">
    <name type="scientific">Candidatus Cryptobacteroides intestinigallinarum</name>
    <dbReference type="NCBI Taxonomy" id="2840767"/>
    <lineage>
        <taxon>Bacteria</taxon>
        <taxon>Pseudomonadati</taxon>
        <taxon>Bacteroidota</taxon>
        <taxon>Bacteroidia</taxon>
        <taxon>Bacteroidales</taxon>
        <taxon>Candidatus Cryptobacteroides</taxon>
    </lineage>
</organism>